<dbReference type="AlphaFoldDB" id="A0AAV3NY47"/>
<reference evidence="2 3" key="1">
    <citation type="submission" date="2024-01" db="EMBL/GenBank/DDBJ databases">
        <title>The complete chloroplast genome sequence of Lithospermum erythrorhizon: insights into the phylogenetic relationship among Boraginaceae species and the maternal lineages of purple gromwells.</title>
        <authorList>
            <person name="Okada T."/>
            <person name="Watanabe K."/>
        </authorList>
    </citation>
    <scope>NUCLEOTIDE SEQUENCE [LARGE SCALE GENOMIC DNA]</scope>
</reference>
<comment type="caution">
    <text evidence="2">The sequence shown here is derived from an EMBL/GenBank/DDBJ whole genome shotgun (WGS) entry which is preliminary data.</text>
</comment>
<accession>A0AAV3NY47</accession>
<dbReference type="PANTHER" id="PTHR37215:SF1">
    <property type="entry name" value="ACYL-COA-BINDING DOMAIN PROTEIN"/>
    <property type="match status" value="1"/>
</dbReference>
<proteinExistence type="predicted"/>
<evidence type="ECO:0000313" key="3">
    <source>
        <dbReference type="Proteomes" id="UP001454036"/>
    </source>
</evidence>
<dbReference type="EMBL" id="BAABME010000571">
    <property type="protein sequence ID" value="GAA0143863.1"/>
    <property type="molecule type" value="Genomic_DNA"/>
</dbReference>
<dbReference type="PANTHER" id="PTHR37215">
    <property type="entry name" value="ACYL-COA-BINDING DOMAIN PROTEIN"/>
    <property type="match status" value="1"/>
</dbReference>
<name>A0AAV3NY47_LITER</name>
<organism evidence="2 3">
    <name type="scientific">Lithospermum erythrorhizon</name>
    <name type="common">Purple gromwell</name>
    <name type="synonym">Lithospermum officinale var. erythrorhizon</name>
    <dbReference type="NCBI Taxonomy" id="34254"/>
    <lineage>
        <taxon>Eukaryota</taxon>
        <taxon>Viridiplantae</taxon>
        <taxon>Streptophyta</taxon>
        <taxon>Embryophyta</taxon>
        <taxon>Tracheophyta</taxon>
        <taxon>Spermatophyta</taxon>
        <taxon>Magnoliopsida</taxon>
        <taxon>eudicotyledons</taxon>
        <taxon>Gunneridae</taxon>
        <taxon>Pentapetalae</taxon>
        <taxon>asterids</taxon>
        <taxon>lamiids</taxon>
        <taxon>Boraginales</taxon>
        <taxon>Boraginaceae</taxon>
        <taxon>Boraginoideae</taxon>
        <taxon>Lithospermeae</taxon>
        <taxon>Lithospermum</taxon>
    </lineage>
</organism>
<sequence length="150" mass="17152">MRRRVAVICLGALMLMGTAVYLRLWTIDYSITSGEAQLLRRQFDLASREAMDESAEWRKRYDEEADKARTCSSELAKLKPVSTLLSITIYQSVISHQAVHQRHLIKALNGVGSKKKLEMLQKENAGLIERIETLKLDLEAEKLRCSMRQS</sequence>
<keyword evidence="3" id="KW-1185">Reference proteome</keyword>
<evidence type="ECO:0000313" key="2">
    <source>
        <dbReference type="EMBL" id="GAA0143863.1"/>
    </source>
</evidence>
<evidence type="ECO:0000256" key="1">
    <source>
        <dbReference type="SAM" id="Coils"/>
    </source>
</evidence>
<dbReference type="Proteomes" id="UP001454036">
    <property type="component" value="Unassembled WGS sequence"/>
</dbReference>
<protein>
    <submittedName>
        <fullName evidence="2">Uncharacterized protein</fullName>
    </submittedName>
</protein>
<feature type="coiled-coil region" evidence="1">
    <location>
        <begin position="117"/>
        <end position="144"/>
    </location>
</feature>
<gene>
    <name evidence="2" type="ORF">LIER_04446</name>
</gene>
<keyword evidence="1" id="KW-0175">Coiled coil</keyword>